<keyword evidence="2" id="KW-1185">Reference proteome</keyword>
<protein>
    <submittedName>
        <fullName evidence="1">Uncharacterized protein</fullName>
    </submittedName>
</protein>
<dbReference type="Proteomes" id="UP000184364">
    <property type="component" value="Unassembled WGS sequence"/>
</dbReference>
<evidence type="ECO:0000313" key="2">
    <source>
        <dbReference type="Proteomes" id="UP000184364"/>
    </source>
</evidence>
<gene>
    <name evidence="1" type="ORF">SAMN05444267_100881</name>
</gene>
<evidence type="ECO:0000313" key="1">
    <source>
        <dbReference type="EMBL" id="SHK82723.1"/>
    </source>
</evidence>
<sequence>MIVFYFGIIYFFSYKKVDLFFQRYFSLYELVHGFTTRINILIYLLLELSIKNDLTNI</sequence>
<dbReference type="AlphaFoldDB" id="A0A1M6VMJ4"/>
<dbReference type="EMBL" id="FRAV01000008">
    <property type="protein sequence ID" value="SHK82723.1"/>
    <property type="molecule type" value="Genomic_DNA"/>
</dbReference>
<accession>A0A1M6VMJ4</accession>
<reference evidence="2" key="1">
    <citation type="submission" date="2016-11" db="EMBL/GenBank/DDBJ databases">
        <authorList>
            <person name="Varghese N."/>
            <person name="Submissions S."/>
        </authorList>
    </citation>
    <scope>NUCLEOTIDE SEQUENCE [LARGE SCALE GENOMIC DNA]</scope>
    <source>
        <strain evidence="2">DSM 26899</strain>
    </source>
</reference>
<organism evidence="1 2">
    <name type="scientific">Chryseobacterium polytrichastri</name>
    <dbReference type="NCBI Taxonomy" id="1302687"/>
    <lineage>
        <taxon>Bacteria</taxon>
        <taxon>Pseudomonadati</taxon>
        <taxon>Bacteroidota</taxon>
        <taxon>Flavobacteriia</taxon>
        <taxon>Flavobacteriales</taxon>
        <taxon>Weeksellaceae</taxon>
        <taxon>Chryseobacterium group</taxon>
        <taxon>Chryseobacterium</taxon>
    </lineage>
</organism>
<proteinExistence type="predicted"/>
<name>A0A1M6VMJ4_9FLAO</name>